<comment type="caution">
    <text evidence="7">The sequence shown here is derived from an EMBL/GenBank/DDBJ whole genome shotgun (WGS) entry which is preliminary data.</text>
</comment>
<keyword evidence="1" id="KW-0479">Metal-binding</keyword>
<keyword evidence="4" id="KW-0862">Zinc</keyword>
<dbReference type="GO" id="GO:0008270">
    <property type="term" value="F:zinc ion binding"/>
    <property type="evidence" value="ECO:0007669"/>
    <property type="project" value="UniProtKB-KW"/>
</dbReference>
<keyword evidence="2" id="KW-0677">Repeat</keyword>
<dbReference type="GO" id="GO:0000976">
    <property type="term" value="F:transcription cis-regulatory region binding"/>
    <property type="evidence" value="ECO:0007669"/>
    <property type="project" value="InterPro"/>
</dbReference>
<evidence type="ECO:0000256" key="2">
    <source>
        <dbReference type="ARBA" id="ARBA00022737"/>
    </source>
</evidence>
<keyword evidence="8" id="KW-1185">Reference proteome</keyword>
<dbReference type="STRING" id="188477.A0A3S1AVZ7"/>
<gene>
    <name evidence="7" type="ORF">EGW08_022474</name>
</gene>
<dbReference type="InterPro" id="IPR036236">
    <property type="entry name" value="Znf_C2H2_sf"/>
</dbReference>
<dbReference type="PROSITE" id="PS00028">
    <property type="entry name" value="ZINC_FINGER_C2H2_1"/>
    <property type="match status" value="1"/>
</dbReference>
<feature type="domain" description="C2H2-type" evidence="6">
    <location>
        <begin position="69"/>
        <end position="96"/>
    </location>
</feature>
<feature type="non-terminal residue" evidence="7">
    <location>
        <position position="1"/>
    </location>
</feature>
<dbReference type="InterPro" id="IPR013087">
    <property type="entry name" value="Znf_C2H2_type"/>
</dbReference>
<dbReference type="OrthoDB" id="6354171at2759"/>
<dbReference type="SMART" id="SM00355">
    <property type="entry name" value="ZnF_C2H2"/>
    <property type="match status" value="3"/>
</dbReference>
<dbReference type="FunFam" id="3.30.160.60:FF:000100">
    <property type="entry name" value="Zinc finger 45-like"/>
    <property type="match status" value="1"/>
</dbReference>
<dbReference type="GO" id="GO:0000981">
    <property type="term" value="F:DNA-binding transcription factor activity, RNA polymerase II-specific"/>
    <property type="evidence" value="ECO:0007669"/>
    <property type="project" value="TreeGrafter"/>
</dbReference>
<evidence type="ECO:0000256" key="4">
    <source>
        <dbReference type="ARBA" id="ARBA00022833"/>
    </source>
</evidence>
<protein>
    <recommendedName>
        <fullName evidence="6">C2H2-type domain-containing protein</fullName>
    </recommendedName>
</protein>
<evidence type="ECO:0000259" key="6">
    <source>
        <dbReference type="PROSITE" id="PS50157"/>
    </source>
</evidence>
<evidence type="ECO:0000256" key="1">
    <source>
        <dbReference type="ARBA" id="ARBA00022723"/>
    </source>
</evidence>
<organism evidence="7 8">
    <name type="scientific">Elysia chlorotica</name>
    <name type="common">Eastern emerald elysia</name>
    <name type="synonym">Sea slug</name>
    <dbReference type="NCBI Taxonomy" id="188477"/>
    <lineage>
        <taxon>Eukaryota</taxon>
        <taxon>Metazoa</taxon>
        <taxon>Spiralia</taxon>
        <taxon>Lophotrochozoa</taxon>
        <taxon>Mollusca</taxon>
        <taxon>Gastropoda</taxon>
        <taxon>Heterobranchia</taxon>
        <taxon>Euthyneura</taxon>
        <taxon>Panpulmonata</taxon>
        <taxon>Sacoglossa</taxon>
        <taxon>Placobranchoidea</taxon>
        <taxon>Plakobranchidae</taxon>
        <taxon>Elysia</taxon>
    </lineage>
</organism>
<dbReference type="GO" id="GO:0005634">
    <property type="term" value="C:nucleus"/>
    <property type="evidence" value="ECO:0007669"/>
    <property type="project" value="TreeGrafter"/>
</dbReference>
<proteinExistence type="predicted"/>
<dbReference type="AlphaFoldDB" id="A0A3S1AVZ7"/>
<feature type="non-terminal residue" evidence="7">
    <location>
        <position position="96"/>
    </location>
</feature>
<evidence type="ECO:0000256" key="3">
    <source>
        <dbReference type="ARBA" id="ARBA00022771"/>
    </source>
</evidence>
<evidence type="ECO:0000313" key="7">
    <source>
        <dbReference type="EMBL" id="RUS69768.1"/>
    </source>
</evidence>
<dbReference type="PROSITE" id="PS50157">
    <property type="entry name" value="ZINC_FINGER_C2H2_2"/>
    <property type="match status" value="1"/>
</dbReference>
<evidence type="ECO:0000313" key="8">
    <source>
        <dbReference type="Proteomes" id="UP000271974"/>
    </source>
</evidence>
<reference evidence="7 8" key="1">
    <citation type="submission" date="2019-01" db="EMBL/GenBank/DDBJ databases">
        <title>A draft genome assembly of the solar-powered sea slug Elysia chlorotica.</title>
        <authorList>
            <person name="Cai H."/>
            <person name="Li Q."/>
            <person name="Fang X."/>
            <person name="Li J."/>
            <person name="Curtis N.E."/>
            <person name="Altenburger A."/>
            <person name="Shibata T."/>
            <person name="Feng M."/>
            <person name="Maeda T."/>
            <person name="Schwartz J.A."/>
            <person name="Shigenobu S."/>
            <person name="Lundholm N."/>
            <person name="Nishiyama T."/>
            <person name="Yang H."/>
            <person name="Hasebe M."/>
            <person name="Li S."/>
            <person name="Pierce S.K."/>
            <person name="Wang J."/>
        </authorList>
    </citation>
    <scope>NUCLEOTIDE SEQUENCE [LARGE SCALE GENOMIC DNA]</scope>
    <source>
        <strain evidence="7">EC2010</strain>
        <tissue evidence="7">Whole organism of an adult</tissue>
    </source>
</reference>
<evidence type="ECO:0000256" key="5">
    <source>
        <dbReference type="PROSITE-ProRule" id="PRU00042"/>
    </source>
</evidence>
<dbReference type="PANTHER" id="PTHR46664:SF1">
    <property type="entry name" value="ATM INTERACTOR"/>
    <property type="match status" value="1"/>
</dbReference>
<keyword evidence="3 5" id="KW-0863">Zinc-finger</keyword>
<dbReference type="EMBL" id="RQTK01001582">
    <property type="protein sequence ID" value="RUS69768.1"/>
    <property type="molecule type" value="Genomic_DNA"/>
</dbReference>
<sequence>KDVIKQYHCPVTSCYYNNSSERFFKNMDILRVHYMKVHSEKNFKCVKCDKGFGLARDCQRHEEECGQTFPCPQCGKVYTKKDSLLRHCDVQKHCRP</sequence>
<name>A0A3S1AVZ7_ELYCH</name>
<dbReference type="Proteomes" id="UP000271974">
    <property type="component" value="Unassembled WGS sequence"/>
</dbReference>
<dbReference type="SUPFAM" id="SSF57667">
    <property type="entry name" value="beta-beta-alpha zinc fingers"/>
    <property type="match status" value="2"/>
</dbReference>
<dbReference type="PANTHER" id="PTHR46664">
    <property type="entry name" value="ATM INTERACTOR"/>
    <property type="match status" value="1"/>
</dbReference>
<dbReference type="GO" id="GO:0045944">
    <property type="term" value="P:positive regulation of transcription by RNA polymerase II"/>
    <property type="evidence" value="ECO:0007669"/>
    <property type="project" value="InterPro"/>
</dbReference>
<dbReference type="InterPro" id="IPR055303">
    <property type="entry name" value="ATMIN"/>
</dbReference>
<dbReference type="Gene3D" id="3.30.160.60">
    <property type="entry name" value="Classic Zinc Finger"/>
    <property type="match status" value="1"/>
</dbReference>
<accession>A0A3S1AVZ7</accession>